<organism evidence="3 4">
    <name type="scientific">Siminovitchia terrae</name>
    <name type="common">Bacillus terrae</name>
    <dbReference type="NCBI Taxonomy" id="1914933"/>
    <lineage>
        <taxon>Bacteria</taxon>
        <taxon>Bacillati</taxon>
        <taxon>Bacillota</taxon>
        <taxon>Bacilli</taxon>
        <taxon>Bacillales</taxon>
        <taxon>Bacillaceae</taxon>
        <taxon>Siminovitchia</taxon>
    </lineage>
</organism>
<dbReference type="EMBL" id="BORJ01000001">
    <property type="protein sequence ID" value="GIN94186.1"/>
    <property type="molecule type" value="Genomic_DNA"/>
</dbReference>
<keyword evidence="5" id="KW-1185">Reference proteome</keyword>
<accession>A0A429X6Z2</accession>
<reference evidence="3 4" key="1">
    <citation type="submission" date="2018-12" db="EMBL/GenBank/DDBJ databases">
        <authorList>
            <person name="Sun L."/>
            <person name="Chen Z."/>
        </authorList>
    </citation>
    <scope>NUCLEOTIDE SEQUENCE [LARGE SCALE GENOMIC DNA]</scope>
    <source>
        <strain evidence="3 4">LMG 29736</strain>
    </source>
</reference>
<evidence type="ECO:0000313" key="3">
    <source>
        <dbReference type="EMBL" id="RST59159.1"/>
    </source>
</evidence>
<evidence type="ECO:0000256" key="1">
    <source>
        <dbReference type="ARBA" id="ARBA00008591"/>
    </source>
</evidence>
<dbReference type="PANTHER" id="PTHR37298">
    <property type="entry name" value="UPF0111 PROTEIN YKAA"/>
    <property type="match status" value="1"/>
</dbReference>
<dbReference type="InterPro" id="IPR018445">
    <property type="entry name" value="Put_Phosphate_transp_reg"/>
</dbReference>
<comment type="similarity">
    <text evidence="1">Belongs to the UPF0111 family.</text>
</comment>
<dbReference type="Pfam" id="PF01865">
    <property type="entry name" value="PhoU_div"/>
    <property type="match status" value="1"/>
</dbReference>
<name>A0A429X6Z2_SIMTE</name>
<dbReference type="RefSeq" id="WP_120116805.1">
    <property type="nucleotide sequence ID" value="NZ_BORI01000003.1"/>
</dbReference>
<dbReference type="AlphaFoldDB" id="A0A429X6Z2"/>
<comment type="caution">
    <text evidence="3">The sequence shown here is derived from an EMBL/GenBank/DDBJ whole genome shotgun (WGS) entry which is preliminary data.</text>
</comment>
<dbReference type="InterPro" id="IPR038078">
    <property type="entry name" value="PhoU-like_sf"/>
</dbReference>
<dbReference type="InterPro" id="IPR052912">
    <property type="entry name" value="UPF0111_domain"/>
</dbReference>
<dbReference type="PANTHER" id="PTHR37298:SF1">
    <property type="entry name" value="UPF0111 PROTEIN YKAA"/>
    <property type="match status" value="1"/>
</dbReference>
<evidence type="ECO:0000313" key="4">
    <source>
        <dbReference type="Proteomes" id="UP000287296"/>
    </source>
</evidence>
<dbReference type="Proteomes" id="UP000680670">
    <property type="component" value="Unassembled WGS sequence"/>
</dbReference>
<evidence type="ECO:0000313" key="2">
    <source>
        <dbReference type="EMBL" id="GIN94186.1"/>
    </source>
</evidence>
<gene>
    <name evidence="2" type="primary">ykaA</name>
    <name evidence="3" type="ORF">D5F11_013595</name>
    <name evidence="2" type="ORF">J6TS1_00560</name>
</gene>
<dbReference type="Gene3D" id="1.20.58.220">
    <property type="entry name" value="Phosphate transport system protein phou homolog 2, domain 2"/>
    <property type="match status" value="1"/>
</dbReference>
<sequence>MVFNRKKDKFATLLEKIAANLKVSADYFADYKLGNADDTKIFAEKMKEYENIGDSLVHEMITELNNSFITPIEREDLWDLSMIMDDVLDGMEHTAGLFEMYHIVKADEYMVKFVETIRNCAIEIEISIGLLFSKKLPEVRPHAIKIKEYESICDDVLRESMTHLFATETNPIQLIKYKEVYEHMEQIADDCQSVANTLESIVMKNA</sequence>
<protein>
    <submittedName>
        <fullName evidence="3">DUF47 domain-containing protein</fullName>
    </submittedName>
</protein>
<dbReference type="OrthoDB" id="9797568at2"/>
<proteinExistence type="inferred from homology"/>
<evidence type="ECO:0000313" key="5">
    <source>
        <dbReference type="Proteomes" id="UP000680670"/>
    </source>
</evidence>
<dbReference type="EMBL" id="QYTW02000013">
    <property type="protein sequence ID" value="RST59159.1"/>
    <property type="molecule type" value="Genomic_DNA"/>
</dbReference>
<dbReference type="Proteomes" id="UP000287296">
    <property type="component" value="Unassembled WGS sequence"/>
</dbReference>
<reference evidence="2 5" key="2">
    <citation type="submission" date="2021-03" db="EMBL/GenBank/DDBJ databases">
        <title>Antimicrobial resistance genes in bacteria isolated from Japanese honey, and their potential for conferring macrolide and lincosamide resistance in the American foulbrood pathogen Paenibacillus larvae.</title>
        <authorList>
            <person name="Okamoto M."/>
            <person name="Kumagai M."/>
            <person name="Kanamori H."/>
            <person name="Takamatsu D."/>
        </authorList>
    </citation>
    <scope>NUCLEOTIDE SEQUENCE [LARGE SCALE GENOMIC DNA]</scope>
    <source>
        <strain evidence="2 5">J6TS1</strain>
    </source>
</reference>